<dbReference type="Gene3D" id="3.40.190.120">
    <property type="entry name" value="Osmoprotection protein (prox), domain 2"/>
    <property type="match status" value="1"/>
</dbReference>
<evidence type="ECO:0000313" key="2">
    <source>
        <dbReference type="EMBL" id="AOV06623.1"/>
    </source>
</evidence>
<evidence type="ECO:0000259" key="1">
    <source>
        <dbReference type="Pfam" id="PF04069"/>
    </source>
</evidence>
<dbReference type="Pfam" id="PF04069">
    <property type="entry name" value="OpuAC"/>
    <property type="match status" value="1"/>
</dbReference>
<name>A0A1D8JD42_9BACL</name>
<gene>
    <name evidence="2" type="ORF">BI350_02705</name>
</gene>
<proteinExistence type="predicted"/>
<dbReference type="GO" id="GO:0022857">
    <property type="term" value="F:transmembrane transporter activity"/>
    <property type="evidence" value="ECO:0007669"/>
    <property type="project" value="InterPro"/>
</dbReference>
<reference evidence="2 3" key="1">
    <citation type="submission" date="2016-09" db="EMBL/GenBank/DDBJ databases">
        <title>Complete genome sequence of the Lysinibacillus sphaericus LMG 22257, a specie of Bacillus with ureolytic activity that can effectively biodeposit calcium carbonate.</title>
        <authorList>
            <person name="Yan W."/>
        </authorList>
    </citation>
    <scope>NUCLEOTIDE SEQUENCE [LARGE SCALE GENOMIC DNA]</scope>
    <source>
        <strain evidence="2 3">LMG 22257</strain>
    </source>
</reference>
<keyword evidence="3" id="KW-1185">Reference proteome</keyword>
<protein>
    <submittedName>
        <fullName evidence="2">Glycine/betaine ABC transporter substrate-binding protein</fullName>
    </submittedName>
</protein>
<dbReference type="EMBL" id="CP017560">
    <property type="protein sequence ID" value="AOV06623.1"/>
    <property type="molecule type" value="Genomic_DNA"/>
</dbReference>
<dbReference type="AlphaFoldDB" id="A0A1D8JD42"/>
<dbReference type="RefSeq" id="WP_075526732.1">
    <property type="nucleotide sequence ID" value="NZ_CP017560.1"/>
</dbReference>
<organism evidence="2 3">
    <name type="scientific">Sporosarcina ureilytica</name>
    <dbReference type="NCBI Taxonomy" id="298596"/>
    <lineage>
        <taxon>Bacteria</taxon>
        <taxon>Bacillati</taxon>
        <taxon>Bacillota</taxon>
        <taxon>Bacilli</taxon>
        <taxon>Bacillales</taxon>
        <taxon>Caryophanaceae</taxon>
        <taxon>Sporosarcina</taxon>
    </lineage>
</organism>
<dbReference type="Gene3D" id="3.40.190.10">
    <property type="entry name" value="Periplasmic binding protein-like II"/>
    <property type="match status" value="1"/>
</dbReference>
<dbReference type="CDD" id="cd13528">
    <property type="entry name" value="PBP2_osmoprotectants"/>
    <property type="match status" value="1"/>
</dbReference>
<dbReference type="Proteomes" id="UP000185746">
    <property type="component" value="Chromosome"/>
</dbReference>
<evidence type="ECO:0000313" key="3">
    <source>
        <dbReference type="Proteomes" id="UP000185746"/>
    </source>
</evidence>
<dbReference type="GO" id="GO:0043190">
    <property type="term" value="C:ATP-binding cassette (ABC) transporter complex"/>
    <property type="evidence" value="ECO:0007669"/>
    <property type="project" value="InterPro"/>
</dbReference>
<accession>A0A1D8JD42</accession>
<feature type="domain" description="ABC-type glycine betaine transport system substrate-binding" evidence="1">
    <location>
        <begin position="24"/>
        <end position="289"/>
    </location>
</feature>
<dbReference type="InterPro" id="IPR007210">
    <property type="entry name" value="ABC_Gly_betaine_transp_sub-bd"/>
</dbReference>
<dbReference type="PROSITE" id="PS51257">
    <property type="entry name" value="PROKAR_LIPOPROTEIN"/>
    <property type="match status" value="1"/>
</dbReference>
<dbReference type="KEGG" id="surl:BI350_02705"/>
<dbReference type="SUPFAM" id="SSF53850">
    <property type="entry name" value="Periplasmic binding protein-like II"/>
    <property type="match status" value="1"/>
</dbReference>
<sequence length="296" mass="33507">MRRRIGIIFVALLFLVSGCGKKEEIVISGKPWTEQFILPYILGQYIEEKTDYDVAYKEGLGEVAIMTPALEKGDIDLYVEYTGTGLKDVLKEESEAGESAGSVYERVKKGYEEQFEVTWLEPLGFENGYTLAYSKDNAYDAETYSDIAAVSREKKVVFGAPHAFYERKGDGYEDLVEVYDFSFSQTKSLDPNVMYEAVKSGEVDLIPAFTTDSRIQLFDLGTTKDDLAFFPKYDAVPVVRQETLEKFPDLEKVLNELAGQITEEDMLKMNARVDIDQEKPEDVAREFLIEKGLIAK</sequence>